<evidence type="ECO:0000256" key="1">
    <source>
        <dbReference type="ARBA" id="ARBA00010688"/>
    </source>
</evidence>
<dbReference type="InterPro" id="IPR002139">
    <property type="entry name" value="Ribo/fructo_kinase"/>
</dbReference>
<evidence type="ECO:0000256" key="3">
    <source>
        <dbReference type="ARBA" id="ARBA00022777"/>
    </source>
</evidence>
<dbReference type="GO" id="GO:0016301">
    <property type="term" value="F:kinase activity"/>
    <property type="evidence" value="ECO:0007669"/>
    <property type="project" value="UniProtKB-KW"/>
</dbReference>
<protein>
    <submittedName>
        <fullName evidence="6">PfkB domain protein</fullName>
    </submittedName>
</protein>
<dbReference type="SUPFAM" id="SSF53613">
    <property type="entry name" value="Ribokinase-like"/>
    <property type="match status" value="1"/>
</dbReference>
<dbReference type="PRINTS" id="PR00990">
    <property type="entry name" value="RIBOKINASE"/>
</dbReference>
<proteinExistence type="inferred from homology"/>
<dbReference type="Pfam" id="PF00294">
    <property type="entry name" value="PfkB"/>
    <property type="match status" value="1"/>
</dbReference>
<organism evidence="6 7">
    <name type="scientific">Cellulomonas flavigena (strain ATCC 482 / DSM 20109 / BCRC 11376 / JCM 18109 / NBRC 3775 / NCIMB 8073 / NRS 134)</name>
    <dbReference type="NCBI Taxonomy" id="446466"/>
    <lineage>
        <taxon>Bacteria</taxon>
        <taxon>Bacillati</taxon>
        <taxon>Actinomycetota</taxon>
        <taxon>Actinomycetes</taxon>
        <taxon>Micrococcales</taxon>
        <taxon>Cellulomonadaceae</taxon>
        <taxon>Cellulomonas</taxon>
    </lineage>
</organism>
<dbReference type="STRING" id="446466.Cfla_0259"/>
<name>D5UGJ5_CELFN</name>
<dbReference type="EMBL" id="CP001964">
    <property type="protein sequence ID" value="ADG73178.1"/>
    <property type="molecule type" value="Genomic_DNA"/>
</dbReference>
<dbReference type="Gene3D" id="3.40.1190.20">
    <property type="match status" value="1"/>
</dbReference>
<accession>D5UGJ5</accession>
<dbReference type="PANTHER" id="PTHR10584">
    <property type="entry name" value="SUGAR KINASE"/>
    <property type="match status" value="1"/>
</dbReference>
<gene>
    <name evidence="6" type="ordered locus">Cfla_0259</name>
</gene>
<evidence type="ECO:0000259" key="5">
    <source>
        <dbReference type="Pfam" id="PF00294"/>
    </source>
</evidence>
<comment type="similarity">
    <text evidence="1 4">Belongs to the carbohydrate kinase PfkB family.</text>
</comment>
<dbReference type="PANTHER" id="PTHR10584:SF157">
    <property type="entry name" value="SULFOFRUCTOSE KINASE"/>
    <property type="match status" value="1"/>
</dbReference>
<dbReference type="InterPro" id="IPR029056">
    <property type="entry name" value="Ribokinase-like"/>
</dbReference>
<dbReference type="GO" id="GO:0005829">
    <property type="term" value="C:cytosol"/>
    <property type="evidence" value="ECO:0007669"/>
    <property type="project" value="TreeGrafter"/>
</dbReference>
<dbReference type="InterPro" id="IPR002173">
    <property type="entry name" value="Carboh/pur_kinase_PfkB_CS"/>
</dbReference>
<dbReference type="Proteomes" id="UP000000849">
    <property type="component" value="Chromosome"/>
</dbReference>
<evidence type="ECO:0000256" key="4">
    <source>
        <dbReference type="RuleBase" id="RU003704"/>
    </source>
</evidence>
<dbReference type="AlphaFoldDB" id="D5UGJ5"/>
<keyword evidence="7" id="KW-1185">Reference proteome</keyword>
<keyword evidence="2 4" id="KW-0808">Transferase</keyword>
<dbReference type="PROSITE" id="PS00584">
    <property type="entry name" value="PFKB_KINASES_2"/>
    <property type="match status" value="1"/>
</dbReference>
<evidence type="ECO:0000313" key="6">
    <source>
        <dbReference type="EMBL" id="ADG73178.1"/>
    </source>
</evidence>
<dbReference type="GO" id="GO:0006796">
    <property type="term" value="P:phosphate-containing compound metabolic process"/>
    <property type="evidence" value="ECO:0007669"/>
    <property type="project" value="UniProtKB-ARBA"/>
</dbReference>
<dbReference type="KEGG" id="cfl:Cfla_0259"/>
<dbReference type="RefSeq" id="WP_013115512.1">
    <property type="nucleotide sequence ID" value="NC_014151.1"/>
</dbReference>
<keyword evidence="3 4" id="KW-0418">Kinase</keyword>
<dbReference type="InterPro" id="IPR011611">
    <property type="entry name" value="PfkB_dom"/>
</dbReference>
<feature type="domain" description="Carbohydrate kinase PfkB" evidence="5">
    <location>
        <begin position="3"/>
        <end position="289"/>
    </location>
</feature>
<dbReference type="HOGENOM" id="CLU_027634_2_2_11"/>
<reference evidence="6 7" key="1">
    <citation type="journal article" date="2010" name="Stand. Genomic Sci.">
        <title>Complete genome sequence of Cellulomonas flavigena type strain (134).</title>
        <authorList>
            <person name="Abt B."/>
            <person name="Foster B."/>
            <person name="Lapidus A."/>
            <person name="Clum A."/>
            <person name="Sun H."/>
            <person name="Pukall R."/>
            <person name="Lucas S."/>
            <person name="Glavina Del Rio T."/>
            <person name="Nolan M."/>
            <person name="Tice H."/>
            <person name="Cheng J.F."/>
            <person name="Pitluck S."/>
            <person name="Liolios K."/>
            <person name="Ivanova N."/>
            <person name="Mavromatis K."/>
            <person name="Ovchinnikova G."/>
            <person name="Pati A."/>
            <person name="Goodwin L."/>
            <person name="Chen A."/>
            <person name="Palaniappan K."/>
            <person name="Land M."/>
            <person name="Hauser L."/>
            <person name="Chang Y.J."/>
            <person name="Jeffries C.D."/>
            <person name="Rohde M."/>
            <person name="Goker M."/>
            <person name="Woyke T."/>
            <person name="Bristow J."/>
            <person name="Eisen J.A."/>
            <person name="Markowitz V."/>
            <person name="Hugenholtz P."/>
            <person name="Kyrpides N.C."/>
            <person name="Klenk H.P."/>
        </authorList>
    </citation>
    <scope>NUCLEOTIDE SEQUENCE [LARGE SCALE GENOMIC DNA]</scope>
    <source>
        <strain evidence="7">ATCC 482 / DSM 20109 / BCRC 11376 / JCM 18109 / NBRC 3775 / NCIMB 8073 / NRS 134</strain>
    </source>
</reference>
<dbReference type="eggNOG" id="COG0524">
    <property type="taxonomic scope" value="Bacteria"/>
</dbReference>
<evidence type="ECO:0000313" key="7">
    <source>
        <dbReference type="Proteomes" id="UP000000849"/>
    </source>
</evidence>
<sequence length="310" mass="31358">MVDVVVLGQVGRDLVVRVDAVPAAGEAAPVRERVEVLGGKGANQGVACAQLGLATALVGVVGDDRAADAVLERAVADGMDVGHVVRRAGATTALLLDVVADGGERRLLEHVPDDVLLRPDDVRAAAGLVGRARAVLLQLQQPADALAPALGTARDALLVADGAPQDEGFRDTLLDRVHVLRADEDEAALLLGDAPDGVDATVAAAHELVGRGPRVVALEAGDANVVAWAEGHVVVPLLGGPPVDPTGGGDSFVAGLVAALLAGHDAATAAWWASTAAAATASRLGGRPDLDVARVAADAARHRREHETGH</sequence>
<evidence type="ECO:0000256" key="2">
    <source>
        <dbReference type="ARBA" id="ARBA00022679"/>
    </source>
</evidence>
<dbReference type="OrthoDB" id="9813569at2"/>